<dbReference type="PROSITE" id="PS51352">
    <property type="entry name" value="THIOREDOXIN_2"/>
    <property type="match status" value="1"/>
</dbReference>
<dbReference type="InterPro" id="IPR013766">
    <property type="entry name" value="Thioredoxin_domain"/>
</dbReference>
<dbReference type="AlphaFoldDB" id="A0A935CCY7"/>
<dbReference type="Gene3D" id="3.40.30.10">
    <property type="entry name" value="Glutaredoxin"/>
    <property type="match status" value="1"/>
</dbReference>
<proteinExistence type="predicted"/>
<dbReference type="EMBL" id="JAEQBW010000007">
    <property type="protein sequence ID" value="MBK6266413.1"/>
    <property type="molecule type" value="Genomic_DNA"/>
</dbReference>
<feature type="domain" description="Thioredoxin" evidence="1">
    <location>
        <begin position="3"/>
        <end position="181"/>
    </location>
</feature>
<name>A0A935CCY7_9BACT</name>
<protein>
    <submittedName>
        <fullName evidence="2">AhpC/TSA family protein</fullName>
    </submittedName>
</protein>
<keyword evidence="3" id="KW-1185">Reference proteome</keyword>
<dbReference type="RefSeq" id="WP_201432087.1">
    <property type="nucleotide sequence ID" value="NZ_JAEQBW010000007.1"/>
</dbReference>
<dbReference type="GO" id="GO:0016491">
    <property type="term" value="F:oxidoreductase activity"/>
    <property type="evidence" value="ECO:0007669"/>
    <property type="project" value="InterPro"/>
</dbReference>
<comment type="caution">
    <text evidence="2">The sequence shown here is derived from an EMBL/GenBank/DDBJ whole genome shotgun (WGS) entry which is preliminary data.</text>
</comment>
<dbReference type="Pfam" id="PF00578">
    <property type="entry name" value="AhpC-TSA"/>
    <property type="match status" value="1"/>
</dbReference>
<dbReference type="Proteomes" id="UP000611723">
    <property type="component" value="Unassembled WGS sequence"/>
</dbReference>
<evidence type="ECO:0000313" key="3">
    <source>
        <dbReference type="Proteomes" id="UP000611723"/>
    </source>
</evidence>
<organism evidence="2 3">
    <name type="scientific">Marivirga aurantiaca</name>
    <dbReference type="NCBI Taxonomy" id="2802615"/>
    <lineage>
        <taxon>Bacteria</taxon>
        <taxon>Pseudomonadati</taxon>
        <taxon>Bacteroidota</taxon>
        <taxon>Cytophagia</taxon>
        <taxon>Cytophagales</taxon>
        <taxon>Marivirgaceae</taxon>
        <taxon>Marivirga</taxon>
    </lineage>
</organism>
<sequence length="197" mass="22407">MKLSKDLTAPVFNQKDIFGRTINLEEYRDKKILIAFFRHAGCPFCNLRVHALTKVHEELKAKGLEMIFFFESKENVLLRSIFHKEVSPIPLLSDPEKQWYDAYGLESSGLKSAVSHVTTFVQTAFKAKMKGLPMHTMADGESIKTIPAEFLVDKDLVIKKVHYSANLTDRLDLNLIQKFADDGNIFDETKESLKAAV</sequence>
<accession>A0A935CCY7</accession>
<dbReference type="InterPro" id="IPR036249">
    <property type="entry name" value="Thioredoxin-like_sf"/>
</dbReference>
<dbReference type="InterPro" id="IPR000866">
    <property type="entry name" value="AhpC/TSA"/>
</dbReference>
<dbReference type="GO" id="GO:0016209">
    <property type="term" value="F:antioxidant activity"/>
    <property type="evidence" value="ECO:0007669"/>
    <property type="project" value="InterPro"/>
</dbReference>
<evidence type="ECO:0000259" key="1">
    <source>
        <dbReference type="PROSITE" id="PS51352"/>
    </source>
</evidence>
<gene>
    <name evidence="2" type="ORF">JKA74_15315</name>
</gene>
<reference evidence="2" key="1">
    <citation type="submission" date="2021-01" db="EMBL/GenBank/DDBJ databases">
        <title>Marivirga aurantiaca sp. nov., isolated from intertidal surface sediments.</title>
        <authorList>
            <person name="Zhang M."/>
        </authorList>
    </citation>
    <scope>NUCLEOTIDE SEQUENCE</scope>
    <source>
        <strain evidence="2">S37H4</strain>
    </source>
</reference>
<dbReference type="SUPFAM" id="SSF52833">
    <property type="entry name" value="Thioredoxin-like"/>
    <property type="match status" value="1"/>
</dbReference>
<evidence type="ECO:0000313" key="2">
    <source>
        <dbReference type="EMBL" id="MBK6266413.1"/>
    </source>
</evidence>
<dbReference type="CDD" id="cd02970">
    <property type="entry name" value="PRX_like2"/>
    <property type="match status" value="1"/>
</dbReference>